<comment type="caution">
    <text evidence="1">The sequence shown here is derived from an EMBL/GenBank/DDBJ whole genome shotgun (WGS) entry which is preliminary data.</text>
</comment>
<reference evidence="1" key="1">
    <citation type="submission" date="2023-10" db="EMBL/GenBank/DDBJ databases">
        <authorList>
            <person name="Chen Y."/>
            <person name="Shah S."/>
            <person name="Dougan E. K."/>
            <person name="Thang M."/>
            <person name="Chan C."/>
        </authorList>
    </citation>
    <scope>NUCLEOTIDE SEQUENCE [LARGE SCALE GENOMIC DNA]</scope>
</reference>
<name>A0ABN9WGR7_9DINO</name>
<gene>
    <name evidence="1" type="ORF">PCOR1329_LOCUS66374</name>
</gene>
<dbReference type="EMBL" id="CAUYUJ010018546">
    <property type="protein sequence ID" value="CAK0884420.1"/>
    <property type="molecule type" value="Genomic_DNA"/>
</dbReference>
<evidence type="ECO:0008006" key="3">
    <source>
        <dbReference type="Google" id="ProtNLM"/>
    </source>
</evidence>
<proteinExistence type="predicted"/>
<keyword evidence="2" id="KW-1185">Reference proteome</keyword>
<sequence>AVQRSTGELWKTSGPPIVGPFRPSTARYLSIDISVGGGDISISQKSYLEEMLQKGGLCNCKSNGSINLEKEEFLDFDGDERDVDLSEVRLAQRMAGGLLWLASRTRPDISYATSRVAALATRRPAIALAFGKKVLRYLAGTRGHGIVYERGEGTDVGAVAVNTFADASFEDVGAQTGVATYLWDSLVDWRSVRQQTVPLSTCEAEVNSLAVGEAMQSSMSAILESMMLRIRATLHGDNQAANQVSSGVGSWRTRALSTKVNAIRSRVQRGLLDLLYVQTQEQRADGLTKCGGVQHAARIRQHFGLRVLV</sequence>
<dbReference type="CDD" id="cd09272">
    <property type="entry name" value="RNase_HI_RT_Ty1"/>
    <property type="match status" value="1"/>
</dbReference>
<protein>
    <recommendedName>
        <fullName evidence="3">Reverse transcriptase Ty1/copia-type domain-containing protein</fullName>
    </recommendedName>
</protein>
<organism evidence="1 2">
    <name type="scientific">Prorocentrum cordatum</name>
    <dbReference type="NCBI Taxonomy" id="2364126"/>
    <lineage>
        <taxon>Eukaryota</taxon>
        <taxon>Sar</taxon>
        <taxon>Alveolata</taxon>
        <taxon>Dinophyceae</taxon>
        <taxon>Prorocentrales</taxon>
        <taxon>Prorocentraceae</taxon>
        <taxon>Prorocentrum</taxon>
    </lineage>
</organism>
<dbReference type="PANTHER" id="PTHR11439:SF483">
    <property type="entry name" value="PEPTIDE SYNTHASE GLIP-LIKE, PUTATIVE (AFU_ORTHOLOGUE AFUA_3G12920)-RELATED"/>
    <property type="match status" value="1"/>
</dbReference>
<feature type="non-terminal residue" evidence="1">
    <location>
        <position position="1"/>
    </location>
</feature>
<evidence type="ECO:0000313" key="2">
    <source>
        <dbReference type="Proteomes" id="UP001189429"/>
    </source>
</evidence>
<dbReference type="PANTHER" id="PTHR11439">
    <property type="entry name" value="GAG-POL-RELATED RETROTRANSPOSON"/>
    <property type="match status" value="1"/>
</dbReference>
<dbReference type="Proteomes" id="UP001189429">
    <property type="component" value="Unassembled WGS sequence"/>
</dbReference>
<evidence type="ECO:0000313" key="1">
    <source>
        <dbReference type="EMBL" id="CAK0884420.1"/>
    </source>
</evidence>
<accession>A0ABN9WGR7</accession>